<dbReference type="Gene3D" id="2.130.10.10">
    <property type="entry name" value="YVTN repeat-like/Quinoprotein amine dehydrogenase"/>
    <property type="match status" value="1"/>
</dbReference>
<comment type="caution">
    <text evidence="4">The sequence shown here is derived from an EMBL/GenBank/DDBJ whole genome shotgun (WGS) entry which is preliminary data.</text>
</comment>
<keyword evidence="2" id="KW-0313">Glucose metabolism</keyword>
<evidence type="ECO:0000313" key="5">
    <source>
        <dbReference type="Proteomes" id="UP000245133"/>
    </source>
</evidence>
<dbReference type="PANTHER" id="PTHR30344">
    <property type="entry name" value="6-PHOSPHOGLUCONOLACTONASE-RELATED"/>
    <property type="match status" value="1"/>
</dbReference>
<proteinExistence type="inferred from homology"/>
<organism evidence="4 5">
    <name type="scientific">Leptospira ryugenii</name>
    <dbReference type="NCBI Taxonomy" id="1917863"/>
    <lineage>
        <taxon>Bacteria</taxon>
        <taxon>Pseudomonadati</taxon>
        <taxon>Spirochaetota</taxon>
        <taxon>Spirochaetia</taxon>
        <taxon>Leptospirales</taxon>
        <taxon>Leptospiraceae</taxon>
        <taxon>Leptospira</taxon>
    </lineage>
</organism>
<gene>
    <name evidence="4" type="ORF">LPTSP4_33320</name>
</gene>
<evidence type="ECO:0000259" key="3">
    <source>
        <dbReference type="SMART" id="SM00635"/>
    </source>
</evidence>
<dbReference type="InterPro" id="IPR019405">
    <property type="entry name" value="Lactonase_7-beta_prop"/>
</dbReference>
<dbReference type="GO" id="GO:0017057">
    <property type="term" value="F:6-phosphogluconolactonase activity"/>
    <property type="evidence" value="ECO:0007669"/>
    <property type="project" value="TreeGrafter"/>
</dbReference>
<dbReference type="Pfam" id="PF02368">
    <property type="entry name" value="Big_2"/>
    <property type="match status" value="1"/>
</dbReference>
<dbReference type="InterPro" id="IPR003343">
    <property type="entry name" value="Big_2"/>
</dbReference>
<dbReference type="InterPro" id="IPR015943">
    <property type="entry name" value="WD40/YVTN_repeat-like_dom_sf"/>
</dbReference>
<dbReference type="SMART" id="SM00635">
    <property type="entry name" value="BID_2"/>
    <property type="match status" value="1"/>
</dbReference>
<dbReference type="Proteomes" id="UP000245133">
    <property type="component" value="Unassembled WGS sequence"/>
</dbReference>
<dbReference type="InterPro" id="IPR050282">
    <property type="entry name" value="Cycloisomerase_2"/>
</dbReference>
<dbReference type="InterPro" id="IPR011048">
    <property type="entry name" value="Haem_d1_sf"/>
</dbReference>
<evidence type="ECO:0000256" key="1">
    <source>
        <dbReference type="ARBA" id="ARBA00005564"/>
    </source>
</evidence>
<evidence type="ECO:0000256" key="2">
    <source>
        <dbReference type="ARBA" id="ARBA00022526"/>
    </source>
</evidence>
<dbReference type="Gene3D" id="2.60.40.1080">
    <property type="match status" value="1"/>
</dbReference>
<comment type="similarity">
    <text evidence="1">Belongs to the cycloisomerase 2 family.</text>
</comment>
<dbReference type="SUPFAM" id="SSF49373">
    <property type="entry name" value="Invasin/intimin cell-adhesion fragments"/>
    <property type="match status" value="1"/>
</dbReference>
<feature type="domain" description="BIG2" evidence="3">
    <location>
        <begin position="35"/>
        <end position="115"/>
    </location>
</feature>
<dbReference type="InterPro" id="IPR008964">
    <property type="entry name" value="Invasin/intimin_cell_adhesion"/>
</dbReference>
<evidence type="ECO:0000313" key="4">
    <source>
        <dbReference type="EMBL" id="GBF51794.1"/>
    </source>
</evidence>
<reference evidence="4 5" key="1">
    <citation type="submission" date="2018-02" db="EMBL/GenBank/DDBJ databases">
        <title>Novel Leptospira species isolated from soil and water in Japan.</title>
        <authorList>
            <person name="Nakao R."/>
            <person name="Masuzawa T."/>
        </authorList>
    </citation>
    <scope>NUCLEOTIDE SEQUENCE [LARGE SCALE GENOMIC DNA]</scope>
    <source>
        <strain evidence="4 5">YH101</strain>
    </source>
</reference>
<sequence>MLNPFIQSLFNFEQGKKDLNPFLFALAIPSQSPEPTKSFAFSNCSPALQLYKNETQLLVAVYKENESNKDSTIQWTSSNATIASVSETGLVQAVGVGIATITASSNGLQASCRVRTFSGNLYVSLDQNNQIYHLTVNQSDGILSPDSSYNVDLAPTGIAADPLGRFLYVANFTTGSISKFTINSSTGALTANGSLGGITNPRNMVISPDGNFLYLAAEGNQRILTYPIQASDGDLLTPLQTDTNALTANVGISPDGKYLASLVNSLSRVRTYSRNSTSGELSVAKTSENLSHTGSGNIGFNPNGNYFYLANNAHIFAFQFNQTSGDFTQIGSATLQSGSAIANGICVHPSGNFLYTVGLSDQIVRTYNINQSDGSISFANEINTSGGSIRYLVFDPKGKYAYLADNSGDLKSYSVNSQTGALSSLQSINLSAGQWNLHFQ</sequence>
<dbReference type="GO" id="GO:0006006">
    <property type="term" value="P:glucose metabolic process"/>
    <property type="evidence" value="ECO:0007669"/>
    <property type="project" value="UniProtKB-KW"/>
</dbReference>
<dbReference type="EMBL" id="BFBB01000008">
    <property type="protein sequence ID" value="GBF51794.1"/>
    <property type="molecule type" value="Genomic_DNA"/>
</dbReference>
<name>A0A2P2E4L3_9LEPT</name>
<dbReference type="PANTHER" id="PTHR30344:SF1">
    <property type="entry name" value="6-PHOSPHOGLUCONOLACTONASE"/>
    <property type="match status" value="1"/>
</dbReference>
<dbReference type="Pfam" id="PF10282">
    <property type="entry name" value="Lactonase"/>
    <property type="match status" value="2"/>
</dbReference>
<keyword evidence="2" id="KW-0119">Carbohydrate metabolism</keyword>
<protein>
    <submittedName>
        <fullName evidence="4">Bacterial Ig-like domain, group 2</fullName>
    </submittedName>
</protein>
<accession>A0A2P2E4L3</accession>
<dbReference type="AlphaFoldDB" id="A0A2P2E4L3"/>
<keyword evidence="5" id="KW-1185">Reference proteome</keyword>
<dbReference type="SUPFAM" id="SSF51004">
    <property type="entry name" value="C-terminal (heme d1) domain of cytochrome cd1-nitrite reductase"/>
    <property type="match status" value="1"/>
</dbReference>